<evidence type="ECO:0008006" key="4">
    <source>
        <dbReference type="Google" id="ProtNLM"/>
    </source>
</evidence>
<name>A0A2I1HYL0_9ACTO</name>
<evidence type="ECO:0000313" key="3">
    <source>
        <dbReference type="Proteomes" id="UP000234198"/>
    </source>
</evidence>
<feature type="region of interest" description="Disordered" evidence="1">
    <location>
        <begin position="19"/>
        <end position="38"/>
    </location>
</feature>
<proteinExistence type="predicted"/>
<organism evidence="2 3">
    <name type="scientific">Schaalia odontolytica</name>
    <dbReference type="NCBI Taxonomy" id="1660"/>
    <lineage>
        <taxon>Bacteria</taxon>
        <taxon>Bacillati</taxon>
        <taxon>Actinomycetota</taxon>
        <taxon>Actinomycetes</taxon>
        <taxon>Actinomycetales</taxon>
        <taxon>Actinomycetaceae</taxon>
        <taxon>Schaalia</taxon>
    </lineage>
</organism>
<comment type="caution">
    <text evidence="2">The sequence shown here is derived from an EMBL/GenBank/DDBJ whole genome shotgun (WGS) entry which is preliminary data.</text>
</comment>
<dbReference type="RefSeq" id="WP_101602256.1">
    <property type="nucleotide sequence ID" value="NZ_PKKM01000011.1"/>
</dbReference>
<evidence type="ECO:0000256" key="1">
    <source>
        <dbReference type="SAM" id="MobiDB-lite"/>
    </source>
</evidence>
<accession>A0A2I1HYL0</accession>
<protein>
    <recommendedName>
        <fullName evidence="4">EcsC protein family protein</fullName>
    </recommendedName>
</protein>
<evidence type="ECO:0000313" key="2">
    <source>
        <dbReference type="EMBL" id="PKY63976.1"/>
    </source>
</evidence>
<dbReference type="EMBL" id="PKKM01000011">
    <property type="protein sequence ID" value="PKY63976.1"/>
    <property type="molecule type" value="Genomic_DNA"/>
</dbReference>
<gene>
    <name evidence="2" type="ORF">CYJ22_08140</name>
</gene>
<dbReference type="Proteomes" id="UP000234198">
    <property type="component" value="Unassembled WGS sequence"/>
</dbReference>
<dbReference type="AlphaFoldDB" id="A0A2I1HYL0"/>
<reference evidence="2 3" key="1">
    <citation type="submission" date="2017-12" db="EMBL/GenBank/DDBJ databases">
        <title>Phylogenetic diversity of female urinary microbiome.</title>
        <authorList>
            <person name="Thomas-White K."/>
            <person name="Wolfe A.J."/>
        </authorList>
    </citation>
    <scope>NUCLEOTIDE SEQUENCE [LARGE SCALE GENOMIC DNA]</scope>
    <source>
        <strain evidence="2 3">UMB0018</strain>
    </source>
</reference>
<sequence>MSDNLDELGVNGELEEDGREFVFDTSGESESTHETAEGVEDLKEKITEQNVDAEKYAIEFLKKVVRIRGVRITRDEFLRQELRKLHMSDDAIARAVDSNPVLAGVSLTDLDKLADGIISFETNKSAAMSFAAGIPGGLLMAGTIPADLMQYYVHALRIMQKLAYLYGWRDLLSDMDEVDDETIGLLALFFGVMLGVGGAAQSLTTFARSVAMPAFQKQFAKQALTKTSWYPVMKQTLKYIGIKVTKDGVASGASKVIPLVGGFLSGGMTFVSLQSQSHRLKNHLRELPAPGVDAEVWKQAVSDATPDDQESGVLDNAQQVFESTTKAVASGAKTAATGIADGAMTAASGIADGVKGIFGRRK</sequence>